<evidence type="ECO:0000256" key="5">
    <source>
        <dbReference type="ARBA" id="ARBA00046017"/>
    </source>
</evidence>
<dbReference type="InterPro" id="IPR002347">
    <property type="entry name" value="SDR_fam"/>
</dbReference>
<dbReference type="Pfam" id="PF00106">
    <property type="entry name" value="adh_short"/>
    <property type="match status" value="1"/>
</dbReference>
<dbReference type="FunFam" id="3.40.50.720:FF:000643">
    <property type="entry name" value="Short chain dehydrogenase/reductase family oxidoreductase, putative"/>
    <property type="match status" value="1"/>
</dbReference>
<reference evidence="6 7" key="1">
    <citation type="journal article" date="2014" name="Proc. Natl. Acad. Sci. U.S.A.">
        <title>Trajectory and genomic determinants of fungal-pathogen speciation and host adaptation.</title>
        <authorList>
            <person name="Hu X."/>
            <person name="Xiao G."/>
            <person name="Zheng P."/>
            <person name="Shang Y."/>
            <person name="Su Y."/>
            <person name="Zhang X."/>
            <person name="Liu X."/>
            <person name="Zhan S."/>
            <person name="St Leger R.J."/>
            <person name="Wang C."/>
        </authorList>
    </citation>
    <scope>NUCLEOTIDE SEQUENCE [LARGE SCALE GENOMIC DNA]</scope>
    <source>
        <strain evidence="6 7">ARSEF 1941</strain>
    </source>
</reference>
<dbReference type="SUPFAM" id="SSF51735">
    <property type="entry name" value="NAD(P)-binding Rossmann-fold domains"/>
    <property type="match status" value="1"/>
</dbReference>
<keyword evidence="3" id="KW-0521">NADP</keyword>
<organism evidence="6 7">
    <name type="scientific">Metarhizium album (strain ARSEF 1941)</name>
    <dbReference type="NCBI Taxonomy" id="1081103"/>
    <lineage>
        <taxon>Eukaryota</taxon>
        <taxon>Fungi</taxon>
        <taxon>Dikarya</taxon>
        <taxon>Ascomycota</taxon>
        <taxon>Pezizomycotina</taxon>
        <taxon>Sordariomycetes</taxon>
        <taxon>Hypocreomycetidae</taxon>
        <taxon>Hypocreales</taxon>
        <taxon>Clavicipitaceae</taxon>
        <taxon>Metarhizium</taxon>
    </lineage>
</organism>
<evidence type="ECO:0000256" key="2">
    <source>
        <dbReference type="ARBA" id="ARBA00015194"/>
    </source>
</evidence>
<dbReference type="InterPro" id="IPR036291">
    <property type="entry name" value="NAD(P)-bd_dom_sf"/>
</dbReference>
<protein>
    <recommendedName>
        <fullName evidence="2">Hydroxynaphthalene reductase-like protein Arp2</fullName>
    </recommendedName>
</protein>
<keyword evidence="7" id="KW-1185">Reference proteome</keyword>
<dbReference type="Gene3D" id="3.40.50.720">
    <property type="entry name" value="NAD(P)-binding Rossmann-like Domain"/>
    <property type="match status" value="1"/>
</dbReference>
<dbReference type="EMBL" id="AZHE01000001">
    <property type="protein sequence ID" value="KHO01504.1"/>
    <property type="molecule type" value="Genomic_DNA"/>
</dbReference>
<dbReference type="GO" id="GO:0016616">
    <property type="term" value="F:oxidoreductase activity, acting on the CH-OH group of donors, NAD or NADP as acceptor"/>
    <property type="evidence" value="ECO:0007669"/>
    <property type="project" value="TreeGrafter"/>
</dbReference>
<evidence type="ECO:0000256" key="1">
    <source>
        <dbReference type="ARBA" id="ARBA00006484"/>
    </source>
</evidence>
<name>A0A0B2X553_METAS</name>
<evidence type="ECO:0000256" key="4">
    <source>
        <dbReference type="ARBA" id="ARBA00023002"/>
    </source>
</evidence>
<comment type="similarity">
    <text evidence="1">Belongs to the short-chain dehydrogenases/reductases (SDR) family.</text>
</comment>
<comment type="caution">
    <text evidence="6">The sequence shown here is derived from an EMBL/GenBank/DDBJ whole genome shotgun (WGS) entry which is preliminary data.</text>
</comment>
<dbReference type="GO" id="GO:0005737">
    <property type="term" value="C:cytoplasm"/>
    <property type="evidence" value="ECO:0007669"/>
    <property type="project" value="TreeGrafter"/>
</dbReference>
<dbReference type="HOGENOM" id="CLU_010194_13_2_1"/>
<comment type="function">
    <text evidence="5">Hydroxynaphthalene reductase-like protein; part of the Pks2 gene cluster that mediates the formation of infectious structures (appressoria), enabling these fungi to kill insects faster. The product of the Pks2 gene cluster is different from the one of Pks1 and has still not been identified.</text>
</comment>
<evidence type="ECO:0000256" key="3">
    <source>
        <dbReference type="ARBA" id="ARBA00022857"/>
    </source>
</evidence>
<dbReference type="RefSeq" id="XP_040682569.1">
    <property type="nucleotide sequence ID" value="XM_040819304.1"/>
</dbReference>
<sequence length="417" mass="44844">MNEPRLNVDLGIYASALRTTLPYMLQINLPEPTSPCIRRGGGWQQPSVDETRTQHQPVAQLSTVSLARPSPSLAPQCRRLDLPPQVDNTMASATSSTPFSVAGKTAIITGAASGIGYSFAELLVSKACNVVIADLGLRPEAERLVSEHSDRARSPRAVFCKTDVTSWAHLDRMFRVAVAEFGGFDIVCPGAGVYEPLWSSFWHPPGSPECKDGVDAGGYALLDINLTHPIRATQLALQHWLGSRETGADARRSGSSVDGPKRVVLISSIAAQVPALQAPLYVASKHAVSGFTRCLAELDPILGVRVTAVAPGVVKTPLWTDHPEKLFLLDRDKDEWVTPEQVARVMLDSMESEKVGGGTVLEVGAQRTRPVQVYNDPGPDFGPGGGMTVSNSAQGDEMIRTWLRDGRIWAVHDGAAE</sequence>
<dbReference type="AlphaFoldDB" id="A0A0B2X553"/>
<dbReference type="InterPro" id="IPR020904">
    <property type="entry name" value="Sc_DH/Rdtase_CS"/>
</dbReference>
<dbReference type="STRING" id="1081103.A0A0B2X553"/>
<accession>A0A0B2X553</accession>
<dbReference type="PRINTS" id="PR00081">
    <property type="entry name" value="GDHRDH"/>
</dbReference>
<proteinExistence type="inferred from homology"/>
<dbReference type="OrthoDB" id="37659at2759"/>
<dbReference type="GeneID" id="63734960"/>
<dbReference type="PANTHER" id="PTHR44229">
    <property type="entry name" value="15-HYDROXYPROSTAGLANDIN DEHYDROGENASE [NAD(+)]"/>
    <property type="match status" value="1"/>
</dbReference>
<dbReference type="Proteomes" id="UP000030816">
    <property type="component" value="Unassembled WGS sequence"/>
</dbReference>
<dbReference type="PANTHER" id="PTHR44229:SF4">
    <property type="entry name" value="15-HYDROXYPROSTAGLANDIN DEHYDROGENASE [NAD(+)]"/>
    <property type="match status" value="1"/>
</dbReference>
<evidence type="ECO:0000313" key="6">
    <source>
        <dbReference type="EMBL" id="KHO01504.1"/>
    </source>
</evidence>
<keyword evidence="4" id="KW-0560">Oxidoreductase</keyword>
<evidence type="ECO:0000313" key="7">
    <source>
        <dbReference type="Proteomes" id="UP000030816"/>
    </source>
</evidence>
<dbReference type="PROSITE" id="PS00061">
    <property type="entry name" value="ADH_SHORT"/>
    <property type="match status" value="1"/>
</dbReference>
<gene>
    <name evidence="6" type="ORF">MAM_00505</name>
</gene>